<sequence length="265" mass="29948">MQRLFHDTVLLGNKKILLHHNKTQNLVVARHYNIAPKSALWENSSAMVADKIRGIPSKRCFHQDTTTEHTNQLRSLKSTIPRMGQGIQVGQHAFLERTFSNEDVEQFSTLALDFNPLHSSLDWEQIMVAQDDSSWDIHQRNGLIQFQESNPRVTKPVVHGMLVSSIFSSMFATLSPGCIYISQSLDFRRPVFVGDTVAGRITVDRIRKWRKGGVLVQCTTKVTTQPRGETTDFGLQPEEMHSSEHVFVKGVANVWLPSGFVAQKP</sequence>
<gene>
    <name evidence="2" type="ORF">IV203_001287</name>
</gene>
<protein>
    <submittedName>
        <fullName evidence="2">MaoC domain containing protein dehydratase</fullName>
    </submittedName>
</protein>
<organism evidence="2 3">
    <name type="scientific">Nitzschia inconspicua</name>
    <dbReference type="NCBI Taxonomy" id="303405"/>
    <lineage>
        <taxon>Eukaryota</taxon>
        <taxon>Sar</taxon>
        <taxon>Stramenopiles</taxon>
        <taxon>Ochrophyta</taxon>
        <taxon>Bacillariophyta</taxon>
        <taxon>Bacillariophyceae</taxon>
        <taxon>Bacillariophycidae</taxon>
        <taxon>Bacillariales</taxon>
        <taxon>Bacillariaceae</taxon>
        <taxon>Nitzschia</taxon>
    </lineage>
</organism>
<evidence type="ECO:0000259" key="1">
    <source>
        <dbReference type="Pfam" id="PF01575"/>
    </source>
</evidence>
<dbReference type="InterPro" id="IPR050965">
    <property type="entry name" value="UPF0336/Enoyl-CoA_hydratase"/>
</dbReference>
<accession>A0A9K3L8A2</accession>
<reference evidence="2" key="2">
    <citation type="submission" date="2021-04" db="EMBL/GenBank/DDBJ databases">
        <authorList>
            <person name="Podell S."/>
        </authorList>
    </citation>
    <scope>NUCLEOTIDE SEQUENCE</scope>
    <source>
        <strain evidence="2">Hildebrandi</strain>
    </source>
</reference>
<dbReference type="GO" id="GO:0005739">
    <property type="term" value="C:mitochondrion"/>
    <property type="evidence" value="ECO:0007669"/>
    <property type="project" value="TreeGrafter"/>
</dbReference>
<evidence type="ECO:0000313" key="2">
    <source>
        <dbReference type="EMBL" id="KAG7356601.1"/>
    </source>
</evidence>
<dbReference type="EMBL" id="JAGRRH010000015">
    <property type="protein sequence ID" value="KAG7356601.1"/>
    <property type="molecule type" value="Genomic_DNA"/>
</dbReference>
<dbReference type="OrthoDB" id="3592703at2759"/>
<keyword evidence="3" id="KW-1185">Reference proteome</keyword>
<name>A0A9K3L8A2_9STRA</name>
<comment type="caution">
    <text evidence="2">The sequence shown here is derived from an EMBL/GenBank/DDBJ whole genome shotgun (WGS) entry which is preliminary data.</text>
</comment>
<reference evidence="2" key="1">
    <citation type="journal article" date="2021" name="Sci. Rep.">
        <title>Diploid genomic architecture of Nitzschia inconspicua, an elite biomass production diatom.</title>
        <authorList>
            <person name="Oliver A."/>
            <person name="Podell S."/>
            <person name="Pinowska A."/>
            <person name="Traller J.C."/>
            <person name="Smith S.R."/>
            <person name="McClure R."/>
            <person name="Beliaev A."/>
            <person name="Bohutskyi P."/>
            <person name="Hill E.A."/>
            <person name="Rabines A."/>
            <person name="Zheng H."/>
            <person name="Allen L.Z."/>
            <person name="Kuo A."/>
            <person name="Grigoriev I.V."/>
            <person name="Allen A.E."/>
            <person name="Hazlebeck D."/>
            <person name="Allen E.E."/>
        </authorList>
    </citation>
    <scope>NUCLEOTIDE SEQUENCE</scope>
    <source>
        <strain evidence="2">Hildebrandi</strain>
    </source>
</reference>
<dbReference type="PANTHER" id="PTHR43437">
    <property type="entry name" value="HYDROXYACYL-THIOESTER DEHYDRATASE TYPE 2, MITOCHONDRIAL-RELATED"/>
    <property type="match status" value="1"/>
</dbReference>
<dbReference type="GO" id="GO:0019171">
    <property type="term" value="F:(3R)-hydroxyacyl-[acyl-carrier-protein] dehydratase activity"/>
    <property type="evidence" value="ECO:0007669"/>
    <property type="project" value="TreeGrafter"/>
</dbReference>
<dbReference type="PANTHER" id="PTHR43437:SF3">
    <property type="entry name" value="HYDROXYACYL-THIOESTER DEHYDRATASE TYPE 2, MITOCHONDRIAL"/>
    <property type="match status" value="1"/>
</dbReference>
<dbReference type="AlphaFoldDB" id="A0A9K3L8A2"/>
<dbReference type="Proteomes" id="UP000693970">
    <property type="component" value="Unassembled WGS sequence"/>
</dbReference>
<dbReference type="Pfam" id="PF01575">
    <property type="entry name" value="MaoC_dehydratas"/>
    <property type="match status" value="1"/>
</dbReference>
<feature type="domain" description="MaoC-like" evidence="1">
    <location>
        <begin position="152"/>
        <end position="224"/>
    </location>
</feature>
<evidence type="ECO:0000313" key="3">
    <source>
        <dbReference type="Proteomes" id="UP000693970"/>
    </source>
</evidence>
<proteinExistence type="predicted"/>
<dbReference type="GO" id="GO:0006633">
    <property type="term" value="P:fatty acid biosynthetic process"/>
    <property type="evidence" value="ECO:0007669"/>
    <property type="project" value="TreeGrafter"/>
</dbReference>
<dbReference type="InterPro" id="IPR002539">
    <property type="entry name" value="MaoC-like_dom"/>
</dbReference>